<evidence type="ECO:0008006" key="4">
    <source>
        <dbReference type="Google" id="ProtNLM"/>
    </source>
</evidence>
<reference evidence="2 3" key="1">
    <citation type="submission" date="2016-07" db="EMBL/GenBank/DDBJ databases">
        <title>Draft genome sequence of Prauserella sp. YIM 121212, isolated from alkaline soil.</title>
        <authorList>
            <person name="Ruckert C."/>
            <person name="Albersmeier A."/>
            <person name="Jiang C.-L."/>
            <person name="Jiang Y."/>
            <person name="Kalinowski J."/>
            <person name="Schneider O."/>
            <person name="Winkler A."/>
            <person name="Zotchev S.B."/>
        </authorList>
    </citation>
    <scope>NUCLEOTIDE SEQUENCE [LARGE SCALE GENOMIC DNA]</scope>
    <source>
        <strain evidence="2 3">YIM 121212</strain>
    </source>
</reference>
<evidence type="ECO:0000256" key="1">
    <source>
        <dbReference type="SAM" id="Phobius"/>
    </source>
</evidence>
<evidence type="ECO:0000313" key="2">
    <source>
        <dbReference type="EMBL" id="PXY29780.1"/>
    </source>
</evidence>
<keyword evidence="3" id="KW-1185">Reference proteome</keyword>
<keyword evidence="1" id="KW-1133">Transmembrane helix</keyword>
<dbReference type="Proteomes" id="UP000247892">
    <property type="component" value="Unassembled WGS sequence"/>
</dbReference>
<proteinExistence type="predicted"/>
<evidence type="ECO:0000313" key="3">
    <source>
        <dbReference type="Proteomes" id="UP000247892"/>
    </source>
</evidence>
<feature type="transmembrane region" description="Helical" evidence="1">
    <location>
        <begin position="66"/>
        <end position="87"/>
    </location>
</feature>
<protein>
    <recommendedName>
        <fullName evidence="4">DUF2269 domain-containing protein</fullName>
    </recommendedName>
</protein>
<gene>
    <name evidence="2" type="ORF">BA062_21665</name>
</gene>
<feature type="transmembrane region" description="Helical" evidence="1">
    <location>
        <begin position="37"/>
        <end position="60"/>
    </location>
</feature>
<feature type="transmembrane region" description="Helical" evidence="1">
    <location>
        <begin position="6"/>
        <end position="25"/>
    </location>
</feature>
<feature type="transmembrane region" description="Helical" evidence="1">
    <location>
        <begin position="125"/>
        <end position="147"/>
    </location>
</feature>
<keyword evidence="1" id="KW-0812">Transmembrane</keyword>
<comment type="caution">
    <text evidence="2">The sequence shown here is derived from an EMBL/GenBank/DDBJ whole genome shotgun (WGS) entry which is preliminary data.</text>
</comment>
<dbReference type="RefSeq" id="WP_110339635.1">
    <property type="nucleotide sequence ID" value="NZ_JBHVKT010000009.1"/>
</dbReference>
<sequence>MSIAALIAWVVTAAGGFVLLGTWIAKGGARTPRASNFPPAVIFGHFALAAAGLVVWIIYLVADTTVLAWIAFGLLVPVALLGFTMLARWIPAYRARATVTTGSGGGRPGTAETGDREPAEQHFPVVVVGAHGVLALATVVLVLLSALEIGGS</sequence>
<name>A0A318LIF9_9PSEU</name>
<dbReference type="AlphaFoldDB" id="A0A318LIF9"/>
<dbReference type="EMBL" id="MASU01000008">
    <property type="protein sequence ID" value="PXY29780.1"/>
    <property type="molecule type" value="Genomic_DNA"/>
</dbReference>
<organism evidence="2 3">
    <name type="scientific">Prauserella flavalba</name>
    <dbReference type="NCBI Taxonomy" id="1477506"/>
    <lineage>
        <taxon>Bacteria</taxon>
        <taxon>Bacillati</taxon>
        <taxon>Actinomycetota</taxon>
        <taxon>Actinomycetes</taxon>
        <taxon>Pseudonocardiales</taxon>
        <taxon>Pseudonocardiaceae</taxon>
        <taxon>Prauserella</taxon>
    </lineage>
</organism>
<dbReference type="OrthoDB" id="4559777at2"/>
<accession>A0A318LIF9</accession>
<keyword evidence="1" id="KW-0472">Membrane</keyword>